<organism evidence="2 3">
    <name type="scientific">Haloglomus irregulare</name>
    <dbReference type="NCBI Taxonomy" id="2234134"/>
    <lineage>
        <taxon>Archaea</taxon>
        <taxon>Methanobacteriati</taxon>
        <taxon>Methanobacteriota</taxon>
        <taxon>Stenosarchaea group</taxon>
        <taxon>Halobacteria</taxon>
        <taxon>Halobacteriales</taxon>
        <taxon>Natronomonadaceae</taxon>
        <taxon>Haloglomus</taxon>
    </lineage>
</organism>
<dbReference type="RefSeq" id="WP_144262637.1">
    <property type="nucleotide sequence ID" value="NZ_QMDX01000009.1"/>
</dbReference>
<dbReference type="PRINTS" id="PR00111">
    <property type="entry name" value="ABHYDROLASE"/>
</dbReference>
<sequence>MPTATADDGTELRYAVAGEGAEPPVALVNDAGYGAWAWGWQHEPLAGRRRVVTYDHRGTGDPDADGPYDVDRLAADLGAVLAAADAKPAHLVGFGLGGAVALRYTRERGVRSLTLVGTAPGDAVDEAGLARCYPGAADAAAVRATLPALFSGAFRDADPSLLDRVVDWRRAEDAPPRVRHAQVDAWLDYEPEPLYEATTPAVVCRGTDDPVVDRAAVESLAADLPRGRFEAVAGRRLAHVEASRPLNDALLDFFAEVDDD</sequence>
<dbReference type="Pfam" id="PF12697">
    <property type="entry name" value="Abhydrolase_6"/>
    <property type="match status" value="1"/>
</dbReference>
<dbReference type="SUPFAM" id="SSF53474">
    <property type="entry name" value="alpha/beta-Hydrolases"/>
    <property type="match status" value="1"/>
</dbReference>
<accession>A0A554MXT3</accession>
<evidence type="ECO:0000313" key="2">
    <source>
        <dbReference type="EMBL" id="TSD09948.1"/>
    </source>
</evidence>
<evidence type="ECO:0000313" key="3">
    <source>
        <dbReference type="Proteomes" id="UP000319894"/>
    </source>
</evidence>
<keyword evidence="2" id="KW-0378">Hydrolase</keyword>
<protein>
    <submittedName>
        <fullName evidence="2">Alpha/beta hydrolase</fullName>
    </submittedName>
</protein>
<name>A0A554MXT3_9EURY</name>
<dbReference type="GO" id="GO:0016787">
    <property type="term" value="F:hydrolase activity"/>
    <property type="evidence" value="ECO:0007669"/>
    <property type="project" value="UniProtKB-KW"/>
</dbReference>
<gene>
    <name evidence="2" type="ORF">DP107_13225</name>
</gene>
<dbReference type="PANTHER" id="PTHR43433:SF1">
    <property type="entry name" value="BLL5160 PROTEIN"/>
    <property type="match status" value="1"/>
</dbReference>
<dbReference type="InterPro" id="IPR050471">
    <property type="entry name" value="AB_hydrolase"/>
</dbReference>
<dbReference type="EMBL" id="QMDX01000009">
    <property type="protein sequence ID" value="TSD09948.1"/>
    <property type="molecule type" value="Genomic_DNA"/>
</dbReference>
<feature type="domain" description="AB hydrolase-1" evidence="1">
    <location>
        <begin position="27"/>
        <end position="233"/>
    </location>
</feature>
<dbReference type="PANTHER" id="PTHR43433">
    <property type="entry name" value="HYDROLASE, ALPHA/BETA FOLD FAMILY PROTEIN"/>
    <property type="match status" value="1"/>
</dbReference>
<proteinExistence type="predicted"/>
<dbReference type="AlphaFoldDB" id="A0A554MXT3"/>
<reference evidence="2 3" key="1">
    <citation type="submission" date="2018-06" db="EMBL/GenBank/DDBJ databases">
        <title>Natronomonas sp. F16-60 a new haloarchaeon isolated from a solar saltern of Isla Cristina, Huelva, Spain.</title>
        <authorList>
            <person name="Duran-Viseras A."/>
            <person name="Sanchez-Porro C."/>
            <person name="Ventosa A."/>
        </authorList>
    </citation>
    <scope>NUCLEOTIDE SEQUENCE [LARGE SCALE GENOMIC DNA]</scope>
    <source>
        <strain evidence="2 3">F16-60</strain>
    </source>
</reference>
<dbReference type="InterPro" id="IPR029058">
    <property type="entry name" value="AB_hydrolase_fold"/>
</dbReference>
<dbReference type="InParanoid" id="A0A554MXT3"/>
<dbReference type="Gene3D" id="3.40.50.1820">
    <property type="entry name" value="alpha/beta hydrolase"/>
    <property type="match status" value="1"/>
</dbReference>
<dbReference type="Proteomes" id="UP000319894">
    <property type="component" value="Unassembled WGS sequence"/>
</dbReference>
<evidence type="ECO:0000259" key="1">
    <source>
        <dbReference type="Pfam" id="PF12697"/>
    </source>
</evidence>
<dbReference type="InterPro" id="IPR000073">
    <property type="entry name" value="AB_hydrolase_1"/>
</dbReference>
<comment type="caution">
    <text evidence="2">The sequence shown here is derived from an EMBL/GenBank/DDBJ whole genome shotgun (WGS) entry which is preliminary data.</text>
</comment>
<keyword evidence="3" id="KW-1185">Reference proteome</keyword>